<dbReference type="Pfam" id="PF00617">
    <property type="entry name" value="RasGEF"/>
    <property type="match status" value="1"/>
</dbReference>
<keyword evidence="8" id="KW-1185">Reference proteome</keyword>
<evidence type="ECO:0000256" key="2">
    <source>
        <dbReference type="PROSITE-ProRule" id="PRU00168"/>
    </source>
</evidence>
<evidence type="ECO:0000259" key="6">
    <source>
        <dbReference type="PROSITE" id="PS50212"/>
    </source>
</evidence>
<dbReference type="Proteomes" id="UP000694620">
    <property type="component" value="Chromosome 10"/>
</dbReference>
<sequence>MAWWPTQSATQDWGEEVEEGAIYNVTLRRVHIQQAANKGARWLAGDAERLPPGHMVNQQDTHKIRIIKAGTLERLVETLLTSPGDNDSIYASVFLSTYRSFASIAQVLHLLLDRYGGQEDDHGDPSQALVHSAISCVLRTWLDQYTEDFSEPPDHPNLHRVLKYLQRALPGSDTERHAQALLEQLRRAESGQGHEVLYTSDADKVDAETPLDFMSIPEELVAEQLTWMDAELFRKVLPHHCLGSVWSQRDKEDKKDIVSTIRATISQFNAVTNCVVATVLQGKDLKPQQRARSIEKWICIAQECRIRKNFSSLRAVISALQSNAVYRLKRTWACVARNSMQVFEELSSIFSDHNNHLTSRLLLMREGTSKFANLEGGRREVQRRMQRGQGTMQGTVPYLGTFLTDLTMLDTALPDYVEDGLINFEKRRREFEVIMQIKLLQSACNNYCHRPDRAFLSWFGGLPRWSDKESYLRSCSIEVPPDASPTSLKAPRSMVKRLSLLFLGTDLMTSLSPGRDGTKPMPSNSSGESMDSISLSSCDSSPSDLDLSNVDSAEGPPRKMPSTVPADEPHCDATTVLQSPPSKERRIVRVSVPDSLGNVYKSILLNSQDKTPAVIARAMAKHNLQEEGSEDYELAQAVAEDGELLIPDDANVFYAMKRAASFNLILRPKGSTAISGRPRTQSSCTLPQARQRANLGTP</sequence>
<evidence type="ECO:0000313" key="7">
    <source>
        <dbReference type="Ensembl" id="ENSECRP00000032579.1"/>
    </source>
</evidence>
<dbReference type="SMART" id="SM00147">
    <property type="entry name" value="RasGEF"/>
    <property type="match status" value="1"/>
</dbReference>
<dbReference type="InterPro" id="IPR001895">
    <property type="entry name" value="RASGEF_cat_dom"/>
</dbReference>
<reference evidence="7" key="1">
    <citation type="submission" date="2021-06" db="EMBL/GenBank/DDBJ databases">
        <authorList>
            <consortium name="Wellcome Sanger Institute Data Sharing"/>
        </authorList>
    </citation>
    <scope>NUCLEOTIDE SEQUENCE [LARGE SCALE GENOMIC DNA]</scope>
</reference>
<feature type="domain" description="Ras-associating" evidence="5">
    <location>
        <begin position="584"/>
        <end position="671"/>
    </location>
</feature>
<dbReference type="PROSITE" id="PS00720">
    <property type="entry name" value="RASGEF"/>
    <property type="match status" value="1"/>
</dbReference>
<dbReference type="GeneID" id="114658677"/>
<dbReference type="RefSeq" id="XP_028666539.1">
    <property type="nucleotide sequence ID" value="XM_028810706.2"/>
</dbReference>
<dbReference type="InterPro" id="IPR036964">
    <property type="entry name" value="RASGEF_cat_dom_sf"/>
</dbReference>
<evidence type="ECO:0000259" key="5">
    <source>
        <dbReference type="PROSITE" id="PS50200"/>
    </source>
</evidence>
<evidence type="ECO:0000259" key="4">
    <source>
        <dbReference type="PROSITE" id="PS50009"/>
    </source>
</evidence>
<dbReference type="InterPro" id="IPR023578">
    <property type="entry name" value="Ras_GEF_dom_sf"/>
</dbReference>
<dbReference type="InterPro" id="IPR000651">
    <property type="entry name" value="Ras-like_Gua-exchang_fac_N"/>
</dbReference>
<dbReference type="InterPro" id="IPR019804">
    <property type="entry name" value="Ras_G-nucl-exch_fac_CS"/>
</dbReference>
<dbReference type="CDD" id="cd06224">
    <property type="entry name" value="REM"/>
    <property type="match status" value="1"/>
</dbReference>
<reference evidence="7" key="2">
    <citation type="submission" date="2025-08" db="UniProtKB">
        <authorList>
            <consortium name="Ensembl"/>
        </authorList>
    </citation>
    <scope>IDENTIFICATION</scope>
</reference>
<dbReference type="SMART" id="SM00229">
    <property type="entry name" value="RasGEFN"/>
    <property type="match status" value="1"/>
</dbReference>
<feature type="region of interest" description="Disordered" evidence="3">
    <location>
        <begin position="670"/>
        <end position="698"/>
    </location>
</feature>
<reference evidence="7" key="3">
    <citation type="submission" date="2025-09" db="UniProtKB">
        <authorList>
            <consortium name="Ensembl"/>
        </authorList>
    </citation>
    <scope>IDENTIFICATION</scope>
</reference>
<dbReference type="SMART" id="SM00314">
    <property type="entry name" value="RA"/>
    <property type="match status" value="1"/>
</dbReference>
<dbReference type="InterPro" id="IPR000159">
    <property type="entry name" value="RA_dom"/>
</dbReference>
<dbReference type="Gene3D" id="3.10.20.90">
    <property type="entry name" value="Phosphatidylinositol 3-kinase Catalytic Subunit, Chain A, domain 1"/>
    <property type="match status" value="1"/>
</dbReference>
<dbReference type="GO" id="GO:0005085">
    <property type="term" value="F:guanyl-nucleotide exchange factor activity"/>
    <property type="evidence" value="ECO:0007669"/>
    <property type="project" value="UniProtKB-KW"/>
</dbReference>
<dbReference type="PANTHER" id="PTHR23113:SF199">
    <property type="entry name" value="RAL GUANINE NUCLEOTIDE DISSOCIATION STIMULATOR-LIKE 1"/>
    <property type="match status" value="1"/>
</dbReference>
<feature type="domain" description="Ras-GEF" evidence="4">
    <location>
        <begin position="217"/>
        <end position="482"/>
    </location>
</feature>
<dbReference type="SUPFAM" id="SSF54236">
    <property type="entry name" value="Ubiquitin-like"/>
    <property type="match status" value="1"/>
</dbReference>
<feature type="domain" description="N-terminal Ras-GEF" evidence="6">
    <location>
        <begin position="63"/>
        <end position="186"/>
    </location>
</feature>
<dbReference type="CDD" id="cd00155">
    <property type="entry name" value="RasGEF"/>
    <property type="match status" value="1"/>
</dbReference>
<dbReference type="Gene3D" id="1.10.840.10">
    <property type="entry name" value="Ras guanine-nucleotide exchange factors catalytic domain"/>
    <property type="match status" value="1"/>
</dbReference>
<dbReference type="Pfam" id="PF00788">
    <property type="entry name" value="RA"/>
    <property type="match status" value="1"/>
</dbReference>
<dbReference type="CTD" id="23179"/>
<gene>
    <name evidence="7" type="primary">RGL1</name>
    <name evidence="7" type="synonym">rgl1</name>
</gene>
<dbReference type="InterPro" id="IPR008937">
    <property type="entry name" value="Ras-like_GEF"/>
</dbReference>
<feature type="region of interest" description="Disordered" evidence="3">
    <location>
        <begin position="511"/>
        <end position="582"/>
    </location>
</feature>
<accession>A0A8C4TM88</accession>
<evidence type="ECO:0000256" key="3">
    <source>
        <dbReference type="SAM" id="MobiDB-lite"/>
    </source>
</evidence>
<dbReference type="InterPro" id="IPR029071">
    <property type="entry name" value="Ubiquitin-like_domsf"/>
</dbReference>
<feature type="compositionally biased region" description="Polar residues" evidence="3">
    <location>
        <begin position="672"/>
        <end position="688"/>
    </location>
</feature>
<proteinExistence type="predicted"/>
<evidence type="ECO:0000256" key="1">
    <source>
        <dbReference type="ARBA" id="ARBA00022658"/>
    </source>
</evidence>
<dbReference type="Gene3D" id="1.20.870.10">
    <property type="entry name" value="Son of sevenless (SoS) protein Chain: S domain 1"/>
    <property type="match status" value="1"/>
</dbReference>
<dbReference type="PANTHER" id="PTHR23113">
    <property type="entry name" value="GUANINE NUCLEOTIDE EXCHANGE FACTOR"/>
    <property type="match status" value="1"/>
</dbReference>
<dbReference type="PROSITE" id="PS50212">
    <property type="entry name" value="RASGEF_NTER"/>
    <property type="match status" value="1"/>
</dbReference>
<evidence type="ECO:0000313" key="8">
    <source>
        <dbReference type="Proteomes" id="UP000694620"/>
    </source>
</evidence>
<dbReference type="GeneTree" id="ENSGT00940000156012"/>
<keyword evidence="1 2" id="KW-0344">Guanine-nucleotide releasing factor</keyword>
<dbReference type="Ensembl" id="ENSECRT00000033302.1">
    <property type="protein sequence ID" value="ENSECRP00000032579.1"/>
    <property type="gene ID" value="ENSECRG00000022072.1"/>
</dbReference>
<dbReference type="GO" id="GO:0007265">
    <property type="term" value="P:Ras protein signal transduction"/>
    <property type="evidence" value="ECO:0007669"/>
    <property type="project" value="TreeGrafter"/>
</dbReference>
<dbReference type="SUPFAM" id="SSF48366">
    <property type="entry name" value="Ras GEF"/>
    <property type="match status" value="1"/>
</dbReference>
<dbReference type="Pfam" id="PF00618">
    <property type="entry name" value="RasGEF_N"/>
    <property type="match status" value="1"/>
</dbReference>
<organism evidence="7 8">
    <name type="scientific">Erpetoichthys calabaricus</name>
    <name type="common">Rope fish</name>
    <name type="synonym">Calamoichthys calabaricus</name>
    <dbReference type="NCBI Taxonomy" id="27687"/>
    <lineage>
        <taxon>Eukaryota</taxon>
        <taxon>Metazoa</taxon>
        <taxon>Chordata</taxon>
        <taxon>Craniata</taxon>
        <taxon>Vertebrata</taxon>
        <taxon>Euteleostomi</taxon>
        <taxon>Actinopterygii</taxon>
        <taxon>Polypteriformes</taxon>
        <taxon>Polypteridae</taxon>
        <taxon>Erpetoichthys</taxon>
    </lineage>
</organism>
<dbReference type="PROSITE" id="PS50200">
    <property type="entry name" value="RA"/>
    <property type="match status" value="1"/>
</dbReference>
<feature type="compositionally biased region" description="Low complexity" evidence="3">
    <location>
        <begin position="529"/>
        <end position="552"/>
    </location>
</feature>
<dbReference type="FunFam" id="1.10.840.10:FF:000005">
    <property type="entry name" value="Ral guanine nucleotide dissociation stimulator isoform 1"/>
    <property type="match status" value="1"/>
</dbReference>
<dbReference type="GO" id="GO:0005886">
    <property type="term" value="C:plasma membrane"/>
    <property type="evidence" value="ECO:0007669"/>
    <property type="project" value="TreeGrafter"/>
</dbReference>
<name>A0A8C4TM88_ERPCA</name>
<dbReference type="AlphaFoldDB" id="A0A8C4TM88"/>
<protein>
    <submittedName>
        <fullName evidence="7">Ral guanine nucleotide dissociation stimulator-like 1</fullName>
    </submittedName>
</protein>
<dbReference type="PROSITE" id="PS50009">
    <property type="entry name" value="RASGEF_CAT"/>
    <property type="match status" value="1"/>
</dbReference>